<dbReference type="Proteomes" id="UP001597472">
    <property type="component" value="Unassembled WGS sequence"/>
</dbReference>
<evidence type="ECO:0000313" key="2">
    <source>
        <dbReference type="Proteomes" id="UP001597472"/>
    </source>
</evidence>
<name>A0ABW5KSL3_9FLAO</name>
<organism evidence="1 2">
    <name type="scientific">Bizionia sediminis</name>
    <dbReference type="NCBI Taxonomy" id="1737064"/>
    <lineage>
        <taxon>Bacteria</taxon>
        <taxon>Pseudomonadati</taxon>
        <taxon>Bacteroidota</taxon>
        <taxon>Flavobacteriia</taxon>
        <taxon>Flavobacteriales</taxon>
        <taxon>Flavobacteriaceae</taxon>
        <taxon>Bizionia</taxon>
    </lineage>
</organism>
<proteinExistence type="predicted"/>
<gene>
    <name evidence="1" type="ORF">ACFSQP_05335</name>
</gene>
<accession>A0ABW5KSL3</accession>
<reference evidence="2" key="1">
    <citation type="journal article" date="2019" name="Int. J. Syst. Evol. Microbiol.">
        <title>The Global Catalogue of Microorganisms (GCM) 10K type strain sequencing project: providing services to taxonomists for standard genome sequencing and annotation.</title>
        <authorList>
            <consortium name="The Broad Institute Genomics Platform"/>
            <consortium name="The Broad Institute Genome Sequencing Center for Infectious Disease"/>
            <person name="Wu L."/>
            <person name="Ma J."/>
        </authorList>
    </citation>
    <scope>NUCLEOTIDE SEQUENCE [LARGE SCALE GENOMIC DNA]</scope>
    <source>
        <strain evidence="2">KCTC 42587</strain>
    </source>
</reference>
<comment type="caution">
    <text evidence="1">The sequence shown here is derived from an EMBL/GenBank/DDBJ whole genome shotgun (WGS) entry which is preliminary data.</text>
</comment>
<protein>
    <submittedName>
        <fullName evidence="1">Uncharacterized protein</fullName>
    </submittedName>
</protein>
<evidence type="ECO:0000313" key="1">
    <source>
        <dbReference type="EMBL" id="MFD2551233.1"/>
    </source>
</evidence>
<dbReference type="EMBL" id="JBHULS010000002">
    <property type="protein sequence ID" value="MFD2551233.1"/>
    <property type="molecule type" value="Genomic_DNA"/>
</dbReference>
<keyword evidence="2" id="KW-1185">Reference proteome</keyword>
<dbReference type="RefSeq" id="WP_376892377.1">
    <property type="nucleotide sequence ID" value="NZ_JBHULS010000002.1"/>
</dbReference>
<sequence>MLSTVFFSCSTEENTISVENTTSLSEQNSFLKQSDEIIAFREVLAEFSRSNTLKRKNGKPVSIFNSTNQEQISNQARMLLNTFGSLGGTASLHVMDPVSGAAVPDGETYIVIIV</sequence>